<evidence type="ECO:0000313" key="4">
    <source>
        <dbReference type="EMBL" id="GAA5144561.1"/>
    </source>
</evidence>
<feature type="compositionally biased region" description="Low complexity" evidence="1">
    <location>
        <begin position="95"/>
        <end position="107"/>
    </location>
</feature>
<keyword evidence="2" id="KW-0812">Transmembrane</keyword>
<feature type="domain" description="J" evidence="3">
    <location>
        <begin position="4"/>
        <end position="61"/>
    </location>
</feature>
<keyword evidence="2" id="KW-1133">Transmembrane helix</keyword>
<comment type="caution">
    <text evidence="4">The sequence shown here is derived from an EMBL/GenBank/DDBJ whole genome shotgun (WGS) entry which is preliminary data.</text>
</comment>
<keyword evidence="2" id="KW-0472">Membrane</keyword>
<dbReference type="InterPro" id="IPR036869">
    <property type="entry name" value="J_dom_sf"/>
</dbReference>
<evidence type="ECO:0000256" key="2">
    <source>
        <dbReference type="SAM" id="Phobius"/>
    </source>
</evidence>
<gene>
    <name evidence="4" type="ORF">GCM10023340_12440</name>
</gene>
<feature type="region of interest" description="Disordered" evidence="1">
    <location>
        <begin position="180"/>
        <end position="207"/>
    </location>
</feature>
<dbReference type="Pfam" id="PF00226">
    <property type="entry name" value="DnaJ"/>
    <property type="match status" value="1"/>
</dbReference>
<sequence>MSPSWYDVLGVEHDATPEEIRAAWKDSIADLDPTDRRFRQRSRAAEVLLDPQRRAEHDADLAGGGDEADDEPDDTDDTDDTADEQDADAADRPAARTAAPTAAAPAAPAAPPAVRRDDPADQQPVTKPAATPAAKPAATAAEQDDEPAPAFVGPWLVVALGLLAAVLVVACVVAVTRGGEEPAAGSTSQGSDDQPSGDAGGTDADGLPDAVAVDAARRAAESAVVPVLAYDYRRLDEAEQAAVAVMTPEFAEEYRQLFAAIRENAPRTQTIVQVEPVASGISGTGRGIVDVLLFVDRPTTNIQRSFISEDQVILRMTDETDGSWRVGCIIAVPRTPGVGAACDGG</sequence>
<reference evidence="5" key="1">
    <citation type="journal article" date="2019" name="Int. J. Syst. Evol. Microbiol.">
        <title>The Global Catalogue of Microorganisms (GCM) 10K type strain sequencing project: providing services to taxonomists for standard genome sequencing and annotation.</title>
        <authorList>
            <consortium name="The Broad Institute Genomics Platform"/>
            <consortium name="The Broad Institute Genome Sequencing Center for Infectious Disease"/>
            <person name="Wu L."/>
            <person name="Ma J."/>
        </authorList>
    </citation>
    <scope>NUCLEOTIDE SEQUENCE [LARGE SCALE GENOMIC DNA]</scope>
    <source>
        <strain evidence="5">JCM 18459</strain>
    </source>
</reference>
<feature type="compositionally biased region" description="Polar residues" evidence="1">
    <location>
        <begin position="185"/>
        <end position="194"/>
    </location>
</feature>
<dbReference type="PROSITE" id="PS50076">
    <property type="entry name" value="DNAJ_2"/>
    <property type="match status" value="1"/>
</dbReference>
<feature type="compositionally biased region" description="Acidic residues" evidence="1">
    <location>
        <begin position="66"/>
        <end position="88"/>
    </location>
</feature>
<evidence type="ECO:0000256" key="1">
    <source>
        <dbReference type="SAM" id="MobiDB-lite"/>
    </source>
</evidence>
<dbReference type="Gene3D" id="1.10.287.110">
    <property type="entry name" value="DnaJ domain"/>
    <property type="match status" value="1"/>
</dbReference>
<dbReference type="CDD" id="cd06257">
    <property type="entry name" value="DnaJ"/>
    <property type="match status" value="1"/>
</dbReference>
<accession>A0ABP9PCY3</accession>
<dbReference type="InterPro" id="IPR001623">
    <property type="entry name" value="DnaJ_domain"/>
</dbReference>
<evidence type="ECO:0000259" key="3">
    <source>
        <dbReference type="PROSITE" id="PS50076"/>
    </source>
</evidence>
<dbReference type="Proteomes" id="UP001500221">
    <property type="component" value="Unassembled WGS sequence"/>
</dbReference>
<dbReference type="RefSeq" id="WP_345455762.1">
    <property type="nucleotide sequence ID" value="NZ_BAABKG010000002.1"/>
</dbReference>
<keyword evidence="5" id="KW-1185">Reference proteome</keyword>
<organism evidence="4 5">
    <name type="scientific">Nocardioides marinquilinus</name>
    <dbReference type="NCBI Taxonomy" id="1210400"/>
    <lineage>
        <taxon>Bacteria</taxon>
        <taxon>Bacillati</taxon>
        <taxon>Actinomycetota</taxon>
        <taxon>Actinomycetes</taxon>
        <taxon>Propionibacteriales</taxon>
        <taxon>Nocardioidaceae</taxon>
        <taxon>Nocardioides</taxon>
    </lineage>
</organism>
<protein>
    <recommendedName>
        <fullName evidence="3">J domain-containing protein</fullName>
    </recommendedName>
</protein>
<feature type="transmembrane region" description="Helical" evidence="2">
    <location>
        <begin position="155"/>
        <end position="175"/>
    </location>
</feature>
<dbReference type="EMBL" id="BAABKG010000002">
    <property type="protein sequence ID" value="GAA5144561.1"/>
    <property type="molecule type" value="Genomic_DNA"/>
</dbReference>
<dbReference type="PRINTS" id="PR00625">
    <property type="entry name" value="JDOMAIN"/>
</dbReference>
<dbReference type="SUPFAM" id="SSF46565">
    <property type="entry name" value="Chaperone J-domain"/>
    <property type="match status" value="1"/>
</dbReference>
<feature type="compositionally biased region" description="Low complexity" evidence="1">
    <location>
        <begin position="126"/>
        <end position="141"/>
    </location>
</feature>
<feature type="region of interest" description="Disordered" evidence="1">
    <location>
        <begin position="42"/>
        <end position="145"/>
    </location>
</feature>
<proteinExistence type="predicted"/>
<feature type="compositionally biased region" description="Basic and acidic residues" evidence="1">
    <location>
        <begin position="51"/>
        <end position="60"/>
    </location>
</feature>
<name>A0ABP9PCY3_9ACTN</name>
<evidence type="ECO:0000313" key="5">
    <source>
        <dbReference type="Proteomes" id="UP001500221"/>
    </source>
</evidence>